<proteinExistence type="inferred from homology"/>
<evidence type="ECO:0000256" key="1">
    <source>
        <dbReference type="ARBA" id="ARBA00004496"/>
    </source>
</evidence>
<dbReference type="EC" id="2.7.7.23" evidence="18"/>
<feature type="binding site" evidence="18">
    <location>
        <position position="360"/>
    </location>
    <ligand>
        <name>UDP-N-acetyl-alpha-D-glucosamine</name>
        <dbReference type="ChEBI" id="CHEBI:57705"/>
    </ligand>
</feature>
<accession>A0A1R3VVR6</accession>
<keyword evidence="6 18" id="KW-0548">Nucleotidyltransferase</keyword>
<dbReference type="UniPathway" id="UPA00973"/>
<evidence type="ECO:0000256" key="9">
    <source>
        <dbReference type="ARBA" id="ARBA00022842"/>
    </source>
</evidence>
<evidence type="ECO:0000256" key="16">
    <source>
        <dbReference type="ARBA" id="ARBA00048493"/>
    </source>
</evidence>
<comment type="pathway">
    <text evidence="18">Nucleotide-sugar biosynthesis; UDP-N-acetyl-alpha-D-glucosamine biosynthesis; UDP-N-acetyl-alpha-D-glucosamine from N-acetyl-alpha-D-glucosamine 1-phosphate: step 1/1.</text>
</comment>
<evidence type="ECO:0000256" key="13">
    <source>
        <dbReference type="ARBA" id="ARBA00023315"/>
    </source>
</evidence>
<evidence type="ECO:0000256" key="12">
    <source>
        <dbReference type="ARBA" id="ARBA00023268"/>
    </source>
</evidence>
<evidence type="ECO:0000256" key="8">
    <source>
        <dbReference type="ARBA" id="ARBA00022737"/>
    </source>
</evidence>
<dbReference type="InterPro" id="IPR029044">
    <property type="entry name" value="Nucleotide-diphossugar_trans"/>
</dbReference>
<dbReference type="GO" id="GO:0008360">
    <property type="term" value="P:regulation of cell shape"/>
    <property type="evidence" value="ECO:0007669"/>
    <property type="project" value="UniProtKB-KW"/>
</dbReference>
<comment type="similarity">
    <text evidence="2 18">In the C-terminal section; belongs to the transferase hexapeptide repeat family.</text>
</comment>
<gene>
    <name evidence="18" type="primary">glmU</name>
    <name evidence="21" type="ORF">SAMN05216526_0991</name>
</gene>
<dbReference type="InterPro" id="IPR001451">
    <property type="entry name" value="Hexapep"/>
</dbReference>
<dbReference type="GO" id="GO:0009252">
    <property type="term" value="P:peptidoglycan biosynthetic process"/>
    <property type="evidence" value="ECO:0007669"/>
    <property type="project" value="UniProtKB-UniRule"/>
</dbReference>
<evidence type="ECO:0000313" key="22">
    <source>
        <dbReference type="Proteomes" id="UP000223759"/>
    </source>
</evidence>
<comment type="function">
    <text evidence="17 18">Catalyzes the last two sequential reactions in the de novo biosynthetic pathway for UDP-N-acetylglucosamine (UDP-GlcNAc). The C-terminal domain catalyzes the transfer of acetyl group from acetyl coenzyme A to glucosamine-1-phosphate (GlcN-1-P) to produce N-acetylglucosamine-1-phosphate (GlcNAc-1-P), which is converted into UDP-GlcNAc by the transfer of uridine 5-monophosphate (from uridine 5-triphosphate), a reaction catalyzed by the N-terminal domain.</text>
</comment>
<evidence type="ECO:0000256" key="10">
    <source>
        <dbReference type="ARBA" id="ARBA00022960"/>
    </source>
</evidence>
<organism evidence="21 22">
    <name type="scientific">Ectothiorhodosinus mongolicus</name>
    <dbReference type="NCBI Taxonomy" id="233100"/>
    <lineage>
        <taxon>Bacteria</taxon>
        <taxon>Pseudomonadati</taxon>
        <taxon>Pseudomonadota</taxon>
        <taxon>Gammaproteobacteria</taxon>
        <taxon>Chromatiales</taxon>
        <taxon>Ectothiorhodospiraceae</taxon>
        <taxon>Ectothiorhodosinus</taxon>
    </lineage>
</organism>
<reference evidence="21 22" key="1">
    <citation type="submission" date="2017-01" db="EMBL/GenBank/DDBJ databases">
        <authorList>
            <person name="Mah S.A."/>
            <person name="Swanson W.J."/>
            <person name="Moy G.W."/>
            <person name="Vacquier V.D."/>
        </authorList>
    </citation>
    <scope>NUCLEOTIDE SEQUENCE [LARGE SCALE GENOMIC DNA]</scope>
    <source>
        <strain evidence="21 22">M9</strain>
    </source>
</reference>
<evidence type="ECO:0000256" key="14">
    <source>
        <dbReference type="ARBA" id="ARBA00023316"/>
    </source>
</evidence>
<comment type="similarity">
    <text evidence="3 18">In the N-terminal section; belongs to the N-acetylglucosamine-1-phosphate uridyltransferase family.</text>
</comment>
<dbReference type="Pfam" id="PF25087">
    <property type="entry name" value="GMPPB_C"/>
    <property type="match status" value="1"/>
</dbReference>
<keyword evidence="8 18" id="KW-0677">Repeat</keyword>
<dbReference type="HAMAP" id="MF_01631">
    <property type="entry name" value="GlmU"/>
    <property type="match status" value="1"/>
</dbReference>
<feature type="region of interest" description="Pyrophosphorylase" evidence="18">
    <location>
        <begin position="1"/>
        <end position="212"/>
    </location>
</feature>
<dbReference type="GO" id="GO:0003977">
    <property type="term" value="F:UDP-N-acetylglucosamine diphosphorylase activity"/>
    <property type="evidence" value="ECO:0007669"/>
    <property type="project" value="UniProtKB-UniRule"/>
</dbReference>
<dbReference type="STRING" id="233100.SAMN05216526_0991"/>
<dbReference type="PANTHER" id="PTHR43584">
    <property type="entry name" value="NUCLEOTIDYL TRANSFERASE"/>
    <property type="match status" value="1"/>
</dbReference>
<dbReference type="AlphaFoldDB" id="A0A1R3VVR6"/>
<feature type="domain" description="MobA-like NTP transferase" evidence="19">
    <location>
        <begin position="4"/>
        <end position="133"/>
    </location>
</feature>
<dbReference type="GO" id="GO:0009245">
    <property type="term" value="P:lipid A biosynthetic process"/>
    <property type="evidence" value="ECO:0007669"/>
    <property type="project" value="UniProtKB-UniRule"/>
</dbReference>
<feature type="binding site" evidence="18">
    <location>
        <position position="7"/>
    </location>
    <ligand>
        <name>UDP-N-acetyl-alpha-D-glucosamine</name>
        <dbReference type="ChEBI" id="CHEBI:57705"/>
    </ligand>
</feature>
<evidence type="ECO:0000256" key="11">
    <source>
        <dbReference type="ARBA" id="ARBA00022984"/>
    </source>
</evidence>
<evidence type="ECO:0000259" key="20">
    <source>
        <dbReference type="Pfam" id="PF25087"/>
    </source>
</evidence>
<comment type="subcellular location">
    <subcellularLocation>
        <location evidence="1 18">Cytoplasm</location>
    </subcellularLocation>
</comment>
<evidence type="ECO:0000259" key="19">
    <source>
        <dbReference type="Pfam" id="PF12804"/>
    </source>
</evidence>
<feature type="binding site" evidence="18">
    <location>
        <begin position="63"/>
        <end position="64"/>
    </location>
    <ligand>
        <name>UDP-N-acetyl-alpha-D-glucosamine</name>
        <dbReference type="ChEBI" id="CHEBI:57705"/>
    </ligand>
</feature>
<feature type="active site" description="Proton acceptor" evidence="18">
    <location>
        <position position="346"/>
    </location>
</feature>
<evidence type="ECO:0000256" key="5">
    <source>
        <dbReference type="ARBA" id="ARBA00022679"/>
    </source>
</evidence>
<keyword evidence="11 18" id="KW-0573">Peptidoglycan synthesis</keyword>
<dbReference type="GO" id="GO:0000287">
    <property type="term" value="F:magnesium ion binding"/>
    <property type="evidence" value="ECO:0007669"/>
    <property type="project" value="UniProtKB-UniRule"/>
</dbReference>
<comment type="cofactor">
    <cofactor evidence="18">
        <name>Mg(2+)</name>
        <dbReference type="ChEBI" id="CHEBI:18420"/>
    </cofactor>
    <text evidence="18">Binds 1 Mg(2+) ion per subunit.</text>
</comment>
<evidence type="ECO:0000256" key="3">
    <source>
        <dbReference type="ARBA" id="ARBA00007947"/>
    </source>
</evidence>
<evidence type="ECO:0000256" key="2">
    <source>
        <dbReference type="ARBA" id="ARBA00007707"/>
    </source>
</evidence>
<dbReference type="GO" id="GO:0005737">
    <property type="term" value="C:cytoplasm"/>
    <property type="evidence" value="ECO:0007669"/>
    <property type="project" value="UniProtKB-SubCell"/>
</dbReference>
<keyword evidence="14 18" id="KW-0961">Cell wall biogenesis/degradation</keyword>
<evidence type="ECO:0000256" key="6">
    <source>
        <dbReference type="ARBA" id="ARBA00022695"/>
    </source>
</evidence>
<evidence type="ECO:0000256" key="15">
    <source>
        <dbReference type="ARBA" id="ARBA00048247"/>
    </source>
</evidence>
<comment type="subunit">
    <text evidence="18">Homotrimer.</text>
</comment>
<dbReference type="GO" id="GO:0000902">
    <property type="term" value="P:cell morphogenesis"/>
    <property type="evidence" value="ECO:0007669"/>
    <property type="project" value="UniProtKB-UniRule"/>
</dbReference>
<feature type="binding site" evidence="18">
    <location>
        <position position="87"/>
    </location>
    <ligand>
        <name>Mg(2+)</name>
        <dbReference type="ChEBI" id="CHEBI:18420"/>
    </ligand>
</feature>
<feature type="binding site" evidence="18">
    <location>
        <position position="210"/>
    </location>
    <ligand>
        <name>Mg(2+)</name>
        <dbReference type="ChEBI" id="CHEBI:18420"/>
    </ligand>
</feature>
<dbReference type="NCBIfam" id="TIGR01173">
    <property type="entry name" value="glmU"/>
    <property type="match status" value="1"/>
</dbReference>
<feature type="binding site" evidence="18">
    <location>
        <position position="137"/>
    </location>
    <ligand>
        <name>UDP-N-acetyl-alpha-D-glucosamine</name>
        <dbReference type="ChEBI" id="CHEBI:57705"/>
    </ligand>
</feature>
<keyword evidence="4 18" id="KW-0963">Cytoplasm</keyword>
<keyword evidence="13 18" id="KW-0012">Acyltransferase</keyword>
<dbReference type="InterPro" id="IPR011004">
    <property type="entry name" value="Trimer_LpxA-like_sf"/>
</dbReference>
<feature type="binding site" evidence="18">
    <location>
        <position position="122"/>
    </location>
    <ligand>
        <name>UDP-N-acetyl-alpha-D-glucosamine</name>
        <dbReference type="ChEBI" id="CHEBI:57705"/>
    </ligand>
</feature>
<feature type="binding site" evidence="18">
    <location>
        <position position="316"/>
    </location>
    <ligand>
        <name>UDP-N-acetyl-alpha-D-glucosamine</name>
        <dbReference type="ChEBI" id="CHEBI:57705"/>
    </ligand>
</feature>
<feature type="binding site" evidence="18">
    <location>
        <begin position="369"/>
        <end position="370"/>
    </location>
    <ligand>
        <name>acetyl-CoA</name>
        <dbReference type="ChEBI" id="CHEBI:57288"/>
    </ligand>
</feature>
<keyword evidence="5 18" id="KW-0808">Transferase</keyword>
<dbReference type="CDD" id="cd03353">
    <property type="entry name" value="LbH_GlmU_C"/>
    <property type="match status" value="1"/>
</dbReference>
<sequence>MRSQLPKVLHPLGGKPLLGHVLDTAFALEPDRVLVVIGHGAEAIRAHFPDPRIHWVVQPEQLGTGHAVRLALPEIGEQDDVLVMYGDIPCVPHEALHQLLSALDEHSLVLQSMRLGEPKGYGRILRSDAGQPLAIIEEKDASAAQRALTEVNTGFLAAQCSALTRWLEVIEPQNAQGEYYLTDCLGLAVAEQSSVAVLCAEDSQVFFGINDRLQLAAMERFYQAGLAKQLLQAGVTLLDPERLDIRGRLSAASDVTVDVNVVFEGDVVLEAGVRIGPNCVIRNAHIGANTVVQAHCVIEEAVVGANASIGPFARLRPGAWLADETHVGNFVEIKNSTIAKGSKVNHLSYIGDAELGEKVNVGAGTITCNYDGAHKHRTVIGDHAFIGSNTALVAPVEVGADATIGAGSTITRAAPEGKLTLSRASQKTFDAWVRPKKQNRES</sequence>
<keyword evidence="12 18" id="KW-0511">Multifunctional enzyme</keyword>
<feature type="binding site" evidence="18">
    <location>
        <position position="406"/>
    </location>
    <ligand>
        <name>acetyl-CoA</name>
        <dbReference type="ChEBI" id="CHEBI:57288"/>
    </ligand>
</feature>
<dbReference type="Gene3D" id="3.90.550.10">
    <property type="entry name" value="Spore Coat Polysaccharide Biosynthesis Protein SpsA, Chain A"/>
    <property type="match status" value="1"/>
</dbReference>
<feature type="binding site" evidence="18">
    <location>
        <position position="349"/>
    </location>
    <ligand>
        <name>UDP-N-acetyl-alpha-D-glucosamine</name>
        <dbReference type="ChEBI" id="CHEBI:57705"/>
    </ligand>
</feature>
<dbReference type="CDD" id="cd02540">
    <property type="entry name" value="GT2_GlmU_N_bac"/>
    <property type="match status" value="1"/>
</dbReference>
<evidence type="ECO:0000256" key="4">
    <source>
        <dbReference type="ARBA" id="ARBA00022490"/>
    </source>
</evidence>
<feature type="binding site" evidence="18">
    <location>
        <position position="58"/>
    </location>
    <ligand>
        <name>UDP-N-acetyl-alpha-D-glucosamine</name>
        <dbReference type="ChEBI" id="CHEBI:57705"/>
    </ligand>
</feature>
<dbReference type="GO" id="GO:0006048">
    <property type="term" value="P:UDP-N-acetylglucosamine biosynthetic process"/>
    <property type="evidence" value="ECO:0007669"/>
    <property type="project" value="UniProtKB-UniPathway"/>
</dbReference>
<comment type="catalytic activity">
    <reaction evidence="16 18">
        <text>N-acetyl-alpha-D-glucosamine 1-phosphate + UTP + H(+) = UDP-N-acetyl-alpha-D-glucosamine + diphosphate</text>
        <dbReference type="Rhea" id="RHEA:13509"/>
        <dbReference type="ChEBI" id="CHEBI:15378"/>
        <dbReference type="ChEBI" id="CHEBI:33019"/>
        <dbReference type="ChEBI" id="CHEBI:46398"/>
        <dbReference type="ChEBI" id="CHEBI:57705"/>
        <dbReference type="ChEBI" id="CHEBI:57776"/>
        <dbReference type="EC" id="2.7.7.23"/>
    </reaction>
</comment>
<feature type="binding site" evidence="18">
    <location>
        <position position="152"/>
    </location>
    <ligand>
        <name>UDP-N-acetyl-alpha-D-glucosamine</name>
        <dbReference type="ChEBI" id="CHEBI:57705"/>
    </ligand>
</feature>
<keyword evidence="22" id="KW-1185">Reference proteome</keyword>
<feature type="binding site" evidence="18">
    <location>
        <position position="363"/>
    </location>
    <ligand>
        <name>acetyl-CoA</name>
        <dbReference type="ChEBI" id="CHEBI:57288"/>
    </ligand>
</feature>
<dbReference type="InterPro" id="IPR050065">
    <property type="entry name" value="GlmU-like"/>
</dbReference>
<protein>
    <recommendedName>
        <fullName evidence="18">Bifunctional protein GlmU</fullName>
    </recommendedName>
    <domain>
        <recommendedName>
            <fullName evidence="18">UDP-N-acetylglucosamine pyrophosphorylase</fullName>
            <ecNumber evidence="18">2.7.7.23</ecNumber>
        </recommendedName>
        <alternativeName>
            <fullName evidence="18">N-acetylglucosamine-1-phosphate uridyltransferase</fullName>
        </alternativeName>
    </domain>
    <domain>
        <recommendedName>
            <fullName evidence="18">Glucosamine-1-phosphate N-acetyltransferase</fullName>
            <ecNumber evidence="18">2.3.1.157</ecNumber>
        </recommendedName>
    </domain>
</protein>
<feature type="binding site" evidence="18">
    <location>
        <position position="423"/>
    </location>
    <ligand>
        <name>acetyl-CoA</name>
        <dbReference type="ChEBI" id="CHEBI:57288"/>
    </ligand>
</feature>
<comment type="pathway">
    <text evidence="18">Nucleotide-sugar biosynthesis; UDP-N-acetyl-alpha-D-glucosamine biosynthesis; N-acetyl-alpha-D-glucosamine 1-phosphate from alpha-D-glucosamine 6-phosphate (route II): step 2/2.</text>
</comment>
<dbReference type="Proteomes" id="UP000223759">
    <property type="component" value="Unassembled WGS sequence"/>
</dbReference>
<feature type="region of interest" description="Linker" evidence="18">
    <location>
        <begin position="213"/>
        <end position="233"/>
    </location>
</feature>
<dbReference type="EC" id="2.3.1.157" evidence="18"/>
<dbReference type="SUPFAM" id="SSF51161">
    <property type="entry name" value="Trimeric LpxA-like enzymes"/>
    <property type="match status" value="1"/>
</dbReference>
<evidence type="ECO:0000256" key="7">
    <source>
        <dbReference type="ARBA" id="ARBA00022723"/>
    </source>
</evidence>
<feature type="region of interest" description="N-acetyltransferase" evidence="18">
    <location>
        <begin position="234"/>
        <end position="442"/>
    </location>
</feature>
<dbReference type="GO" id="GO:0071555">
    <property type="term" value="P:cell wall organization"/>
    <property type="evidence" value="ECO:0007669"/>
    <property type="project" value="UniProtKB-KW"/>
</dbReference>
<dbReference type="Gene3D" id="2.160.10.10">
    <property type="entry name" value="Hexapeptide repeat proteins"/>
    <property type="match status" value="1"/>
</dbReference>
<dbReference type="InterPro" id="IPR056729">
    <property type="entry name" value="GMPPB_C"/>
</dbReference>
<feature type="binding site" evidence="18">
    <location>
        <begin position="85"/>
        <end position="87"/>
    </location>
    <ligand>
        <name>UDP-N-acetyl-alpha-D-glucosamine</name>
        <dbReference type="ChEBI" id="CHEBI:57705"/>
    </ligand>
</feature>
<dbReference type="Pfam" id="PF12804">
    <property type="entry name" value="NTP_transf_3"/>
    <property type="match status" value="1"/>
</dbReference>
<feature type="binding site" evidence="18">
    <location>
        <position position="210"/>
    </location>
    <ligand>
        <name>UDP-N-acetyl-alpha-D-glucosamine</name>
        <dbReference type="ChEBI" id="CHEBI:57705"/>
    </ligand>
</feature>
<dbReference type="PANTHER" id="PTHR43584:SF3">
    <property type="entry name" value="BIFUNCTIONAL PROTEIN GLMU"/>
    <property type="match status" value="1"/>
</dbReference>
<evidence type="ECO:0000256" key="18">
    <source>
        <dbReference type="HAMAP-Rule" id="MF_01631"/>
    </source>
</evidence>
<dbReference type="EMBL" id="FTPK01000002">
    <property type="protein sequence ID" value="SIT69037.1"/>
    <property type="molecule type" value="Genomic_DNA"/>
</dbReference>
<name>A0A1R3VVR6_9GAMM</name>
<dbReference type="SUPFAM" id="SSF53448">
    <property type="entry name" value="Nucleotide-diphospho-sugar transferases"/>
    <property type="match status" value="1"/>
</dbReference>
<dbReference type="InterPro" id="IPR025877">
    <property type="entry name" value="MobA-like_NTP_Trfase"/>
</dbReference>
<dbReference type="GO" id="GO:0016020">
    <property type="term" value="C:membrane"/>
    <property type="evidence" value="ECO:0007669"/>
    <property type="project" value="GOC"/>
</dbReference>
<feature type="binding site" evidence="18">
    <location>
        <position position="334"/>
    </location>
    <ligand>
        <name>UDP-N-acetyl-alpha-D-glucosamine</name>
        <dbReference type="ChEBI" id="CHEBI:57705"/>
    </ligand>
</feature>
<feature type="domain" description="Mannose-1-phosphate guanyltransferase C-terminal" evidence="20">
    <location>
        <begin position="249"/>
        <end position="327"/>
    </location>
</feature>
<comment type="pathway">
    <text evidence="18">Bacterial outer membrane biogenesis; LPS lipid A biosynthesis.</text>
</comment>
<dbReference type="UniPathway" id="UPA00113">
    <property type="reaction ID" value="UER00532"/>
</dbReference>
<dbReference type="GO" id="GO:0019134">
    <property type="term" value="F:glucosamine-1-phosphate N-acetyltransferase activity"/>
    <property type="evidence" value="ECO:0007669"/>
    <property type="project" value="UniProtKB-UniRule"/>
</dbReference>
<evidence type="ECO:0000313" key="21">
    <source>
        <dbReference type="EMBL" id="SIT69037.1"/>
    </source>
</evidence>
<evidence type="ECO:0000256" key="17">
    <source>
        <dbReference type="ARBA" id="ARBA00049628"/>
    </source>
</evidence>
<dbReference type="Pfam" id="PF00132">
    <property type="entry name" value="Hexapep"/>
    <property type="match status" value="1"/>
</dbReference>
<dbReference type="InterPro" id="IPR005882">
    <property type="entry name" value="Bifunctional_GlmU"/>
</dbReference>
<feature type="binding site" evidence="18">
    <location>
        <position position="388"/>
    </location>
    <ligand>
        <name>acetyl-CoA</name>
        <dbReference type="ChEBI" id="CHEBI:57288"/>
    </ligand>
</feature>
<comment type="catalytic activity">
    <reaction evidence="15 18">
        <text>alpha-D-glucosamine 1-phosphate + acetyl-CoA = N-acetyl-alpha-D-glucosamine 1-phosphate + CoA + H(+)</text>
        <dbReference type="Rhea" id="RHEA:13725"/>
        <dbReference type="ChEBI" id="CHEBI:15378"/>
        <dbReference type="ChEBI" id="CHEBI:57287"/>
        <dbReference type="ChEBI" id="CHEBI:57288"/>
        <dbReference type="ChEBI" id="CHEBI:57776"/>
        <dbReference type="ChEBI" id="CHEBI:58516"/>
        <dbReference type="EC" id="2.3.1.157"/>
    </reaction>
</comment>
<keyword evidence="7 18" id="KW-0479">Metal-binding</keyword>
<dbReference type="InterPro" id="IPR038009">
    <property type="entry name" value="GlmU_C_LbH"/>
</dbReference>
<comment type="caution">
    <text evidence="18">Lacks conserved residue(s) required for the propagation of feature annotation.</text>
</comment>
<keyword evidence="9 18" id="KW-0460">Magnesium</keyword>
<keyword evidence="10 18" id="KW-0133">Cell shape</keyword>